<dbReference type="EMBL" id="JACIDJ010000008">
    <property type="protein sequence ID" value="MBB3900096.1"/>
    <property type="molecule type" value="Genomic_DNA"/>
</dbReference>
<dbReference type="PANTHER" id="PTHR30386:SF19">
    <property type="entry name" value="MULTIDRUG EXPORT PROTEIN EMRA-RELATED"/>
    <property type="match status" value="1"/>
</dbReference>
<comment type="subcellular location">
    <subcellularLocation>
        <location evidence="1">Cell envelope</location>
    </subcellularLocation>
</comment>
<dbReference type="GO" id="GO:0030313">
    <property type="term" value="C:cell envelope"/>
    <property type="evidence" value="ECO:0007669"/>
    <property type="project" value="UniProtKB-SubCell"/>
</dbReference>
<name>A0A840AHR6_9PROT</name>
<keyword evidence="2" id="KW-0175">Coiled coil</keyword>
<dbReference type="InterPro" id="IPR050739">
    <property type="entry name" value="MFP"/>
</dbReference>
<organism evidence="3 4">
    <name type="scientific">Roseococcus suduntuyensis</name>
    <dbReference type="NCBI Taxonomy" id="455361"/>
    <lineage>
        <taxon>Bacteria</taxon>
        <taxon>Pseudomonadati</taxon>
        <taxon>Pseudomonadota</taxon>
        <taxon>Alphaproteobacteria</taxon>
        <taxon>Acetobacterales</taxon>
        <taxon>Roseomonadaceae</taxon>
        <taxon>Roseococcus</taxon>
    </lineage>
</organism>
<evidence type="ECO:0000313" key="3">
    <source>
        <dbReference type="EMBL" id="MBB3900096.1"/>
    </source>
</evidence>
<accession>A0A840AHR6</accession>
<keyword evidence="4" id="KW-1185">Reference proteome</keyword>
<protein>
    <submittedName>
        <fullName evidence="3">Multidrug resistance efflux pump</fullName>
    </submittedName>
</protein>
<evidence type="ECO:0000256" key="1">
    <source>
        <dbReference type="ARBA" id="ARBA00004196"/>
    </source>
</evidence>
<dbReference type="AlphaFoldDB" id="A0A840AHR6"/>
<dbReference type="RefSeq" id="WP_184386329.1">
    <property type="nucleotide sequence ID" value="NZ_JACIDJ010000008.1"/>
</dbReference>
<sequence>MDSLPPAKPATARAEPARGAQLGASLGRLARIAFAVLVVGATLFFLHDRFFTVQAQKALMAGQALTLRAPIEGRLDMHPHLPGAWFGQGDSFASIVNERVDTQRLDELRATLEGMEAEVSALVSRMEATRVLLAAATGTADSFRQTRLDQLRARIAEGEALLGAAQARLREAEAAASRGERLLRQGIISLAAVQGLRRDLSVARDEAAATTERVASLRAEEEGARRGIFAADNASDRSVSQQNMDRLSLALVELETQLVERRARRDATRRQLEAETARVGRLANAPVETPEPALLARLLVQPGETVRPGQDLARLISCAAPLITAELDERGFRQTHLGQQAEFRPLGGGPALRAEVIQRVAPSFTPGEARALPQVILRPVMPPEGCETGRLGAVQFR</sequence>
<feature type="coiled-coil region" evidence="2">
    <location>
        <begin position="105"/>
        <end position="220"/>
    </location>
</feature>
<evidence type="ECO:0000313" key="4">
    <source>
        <dbReference type="Proteomes" id="UP000553193"/>
    </source>
</evidence>
<evidence type="ECO:0000256" key="2">
    <source>
        <dbReference type="SAM" id="Coils"/>
    </source>
</evidence>
<gene>
    <name evidence="3" type="ORF">GGQ83_003566</name>
</gene>
<comment type="caution">
    <text evidence="3">The sequence shown here is derived from an EMBL/GenBank/DDBJ whole genome shotgun (WGS) entry which is preliminary data.</text>
</comment>
<dbReference type="PANTHER" id="PTHR30386">
    <property type="entry name" value="MEMBRANE FUSION SUBUNIT OF EMRAB-TOLC MULTIDRUG EFFLUX PUMP"/>
    <property type="match status" value="1"/>
</dbReference>
<reference evidence="3 4" key="1">
    <citation type="submission" date="2020-08" db="EMBL/GenBank/DDBJ databases">
        <title>Genomic Encyclopedia of Type Strains, Phase IV (KMG-IV): sequencing the most valuable type-strain genomes for metagenomic binning, comparative biology and taxonomic classification.</title>
        <authorList>
            <person name="Goeker M."/>
        </authorList>
    </citation>
    <scope>NUCLEOTIDE SEQUENCE [LARGE SCALE GENOMIC DNA]</scope>
    <source>
        <strain evidence="3 4">DSM 19979</strain>
    </source>
</reference>
<proteinExistence type="predicted"/>
<dbReference type="Proteomes" id="UP000553193">
    <property type="component" value="Unassembled WGS sequence"/>
</dbReference>